<evidence type="ECO:0008006" key="4">
    <source>
        <dbReference type="Google" id="ProtNLM"/>
    </source>
</evidence>
<dbReference type="InParanoid" id="T1G5Y6"/>
<sequence length="50" mass="5992">IDHVIKVLERVIEKKVRSKVFINDTLFGFRPGKGTTDPIFIVRQMFWRLF</sequence>
<proteinExistence type="predicted"/>
<protein>
    <recommendedName>
        <fullName evidence="4">Reverse transcriptase domain-containing protein</fullName>
    </recommendedName>
</protein>
<dbReference type="EnsemblMetazoa" id="HelroT85532">
    <property type="protein sequence ID" value="HelroP85532"/>
    <property type="gene ID" value="HelroG85532"/>
</dbReference>
<evidence type="ECO:0000313" key="1">
    <source>
        <dbReference type="EMBL" id="ESN97423.1"/>
    </source>
</evidence>
<reference evidence="1 3" key="2">
    <citation type="journal article" date="2013" name="Nature">
        <title>Insights into bilaterian evolution from three spiralian genomes.</title>
        <authorList>
            <person name="Simakov O."/>
            <person name="Marletaz F."/>
            <person name="Cho S.J."/>
            <person name="Edsinger-Gonzales E."/>
            <person name="Havlak P."/>
            <person name="Hellsten U."/>
            <person name="Kuo D.H."/>
            <person name="Larsson T."/>
            <person name="Lv J."/>
            <person name="Arendt D."/>
            <person name="Savage R."/>
            <person name="Osoegawa K."/>
            <person name="de Jong P."/>
            <person name="Grimwood J."/>
            <person name="Chapman J.A."/>
            <person name="Shapiro H."/>
            <person name="Aerts A."/>
            <person name="Otillar R.P."/>
            <person name="Terry A.Y."/>
            <person name="Boore J.L."/>
            <person name="Grigoriev I.V."/>
            <person name="Lindberg D.R."/>
            <person name="Seaver E.C."/>
            <person name="Weisblat D.A."/>
            <person name="Putnam N.H."/>
            <person name="Rokhsar D.S."/>
        </authorList>
    </citation>
    <scope>NUCLEOTIDE SEQUENCE</scope>
</reference>
<reference evidence="3" key="1">
    <citation type="submission" date="2012-12" db="EMBL/GenBank/DDBJ databases">
        <authorList>
            <person name="Hellsten U."/>
            <person name="Grimwood J."/>
            <person name="Chapman J.A."/>
            <person name="Shapiro H."/>
            <person name="Aerts A."/>
            <person name="Otillar R.P."/>
            <person name="Terry A.Y."/>
            <person name="Boore J.L."/>
            <person name="Simakov O."/>
            <person name="Marletaz F."/>
            <person name="Cho S.-J."/>
            <person name="Edsinger-Gonzales E."/>
            <person name="Havlak P."/>
            <person name="Kuo D.-H."/>
            <person name="Larsson T."/>
            <person name="Lv J."/>
            <person name="Arendt D."/>
            <person name="Savage R."/>
            <person name="Osoegawa K."/>
            <person name="de Jong P."/>
            <person name="Lindberg D.R."/>
            <person name="Seaver E.C."/>
            <person name="Weisblat D.A."/>
            <person name="Putnam N.H."/>
            <person name="Grigoriev I.V."/>
            <person name="Rokhsar D.S."/>
        </authorList>
    </citation>
    <scope>NUCLEOTIDE SEQUENCE</scope>
</reference>
<dbReference type="Proteomes" id="UP000015101">
    <property type="component" value="Unassembled WGS sequence"/>
</dbReference>
<organism evidence="2 3">
    <name type="scientific">Helobdella robusta</name>
    <name type="common">Californian leech</name>
    <dbReference type="NCBI Taxonomy" id="6412"/>
    <lineage>
        <taxon>Eukaryota</taxon>
        <taxon>Metazoa</taxon>
        <taxon>Spiralia</taxon>
        <taxon>Lophotrochozoa</taxon>
        <taxon>Annelida</taxon>
        <taxon>Clitellata</taxon>
        <taxon>Hirudinea</taxon>
        <taxon>Rhynchobdellida</taxon>
        <taxon>Glossiphoniidae</taxon>
        <taxon>Helobdella</taxon>
    </lineage>
</organism>
<dbReference type="RefSeq" id="XP_009024468.1">
    <property type="nucleotide sequence ID" value="XM_009026220.1"/>
</dbReference>
<dbReference type="OrthoDB" id="6146970at2759"/>
<keyword evidence="3" id="KW-1185">Reference proteome</keyword>
<dbReference type="CTD" id="20216483"/>
<dbReference type="GeneID" id="20216483"/>
<dbReference type="EMBL" id="AMQM01006325">
    <property type="status" value="NOT_ANNOTATED_CDS"/>
    <property type="molecule type" value="Genomic_DNA"/>
</dbReference>
<reference evidence="2" key="3">
    <citation type="submission" date="2015-06" db="UniProtKB">
        <authorList>
            <consortium name="EnsemblMetazoa"/>
        </authorList>
    </citation>
    <scope>IDENTIFICATION</scope>
</reference>
<accession>T1G5Y6</accession>
<evidence type="ECO:0000313" key="2">
    <source>
        <dbReference type="EnsemblMetazoa" id="HelroP85532"/>
    </source>
</evidence>
<name>T1G5Y6_HELRO</name>
<gene>
    <name evidence="2" type="primary">20216483</name>
    <name evidence="1" type="ORF">HELRODRAFT_85532</name>
</gene>
<dbReference type="AlphaFoldDB" id="T1G5Y6"/>
<evidence type="ECO:0000313" key="3">
    <source>
        <dbReference type="Proteomes" id="UP000015101"/>
    </source>
</evidence>
<dbReference type="HOGENOM" id="CLU_3130174_0_0_1"/>
<dbReference type="KEGG" id="hro:HELRODRAFT_85532"/>
<dbReference type="EMBL" id="KB097379">
    <property type="protein sequence ID" value="ESN97423.1"/>
    <property type="molecule type" value="Genomic_DNA"/>
</dbReference>